<feature type="compositionally biased region" description="Basic and acidic residues" evidence="1">
    <location>
        <begin position="167"/>
        <end position="176"/>
    </location>
</feature>
<name>A0A978VVX6_ZIZJJ</name>
<dbReference type="AlphaFoldDB" id="A0A978VVX6"/>
<comment type="caution">
    <text evidence="2">The sequence shown here is derived from an EMBL/GenBank/DDBJ whole genome shotgun (WGS) entry which is preliminary data.</text>
</comment>
<dbReference type="Proteomes" id="UP000813462">
    <property type="component" value="Unassembled WGS sequence"/>
</dbReference>
<accession>A0A978VVX6</accession>
<reference evidence="2" key="1">
    <citation type="journal article" date="2021" name="Front. Plant Sci.">
        <title>Chromosome-Scale Genome Assembly for Chinese Sour Jujube and Insights Into Its Genome Evolution and Domestication Signature.</title>
        <authorList>
            <person name="Shen L.-Y."/>
            <person name="Luo H."/>
            <person name="Wang X.-L."/>
            <person name="Wang X.-M."/>
            <person name="Qiu X.-J."/>
            <person name="Liu H."/>
            <person name="Zhou S.-S."/>
            <person name="Jia K.-H."/>
            <person name="Nie S."/>
            <person name="Bao Y.-T."/>
            <person name="Zhang R.-G."/>
            <person name="Yun Q.-Z."/>
            <person name="Chai Y.-H."/>
            <person name="Lu J.-Y."/>
            <person name="Li Y."/>
            <person name="Zhao S.-W."/>
            <person name="Mao J.-F."/>
            <person name="Jia S.-G."/>
            <person name="Mao Y.-M."/>
        </authorList>
    </citation>
    <scope>NUCLEOTIDE SEQUENCE</scope>
    <source>
        <strain evidence="2">AT0</strain>
        <tissue evidence="2">Leaf</tissue>
    </source>
</reference>
<protein>
    <submittedName>
        <fullName evidence="2">Uncharacterized protein</fullName>
    </submittedName>
</protein>
<evidence type="ECO:0000256" key="1">
    <source>
        <dbReference type="SAM" id="MobiDB-lite"/>
    </source>
</evidence>
<dbReference type="EMBL" id="JAEACU010000002">
    <property type="protein sequence ID" value="KAH7542971.1"/>
    <property type="molecule type" value="Genomic_DNA"/>
</dbReference>
<evidence type="ECO:0000313" key="2">
    <source>
        <dbReference type="EMBL" id="KAH7542971.1"/>
    </source>
</evidence>
<proteinExistence type="predicted"/>
<feature type="region of interest" description="Disordered" evidence="1">
    <location>
        <begin position="154"/>
        <end position="176"/>
    </location>
</feature>
<sequence length="176" mass="20518">MNLREDLVIEILSKLPVIVLLRCSACASHGTQSSLAYLRPVEENNKERTRLMSSDYDDDELISCVYRCHEIVSFDVNKEAFIKTPFPTSIAHNIRPRNNENHLMNLDDVLRENNNSLVWRKEDQELFLYTTALTNNNLSWNFANQDTSYRQRKTIVGSIEPSTNQERSQEGKRRRV</sequence>
<evidence type="ECO:0000313" key="3">
    <source>
        <dbReference type="Proteomes" id="UP000813462"/>
    </source>
</evidence>
<gene>
    <name evidence="2" type="ORF">FEM48_Zijuj02G0132200</name>
</gene>
<organism evidence="2 3">
    <name type="scientific">Ziziphus jujuba var. spinosa</name>
    <dbReference type="NCBI Taxonomy" id="714518"/>
    <lineage>
        <taxon>Eukaryota</taxon>
        <taxon>Viridiplantae</taxon>
        <taxon>Streptophyta</taxon>
        <taxon>Embryophyta</taxon>
        <taxon>Tracheophyta</taxon>
        <taxon>Spermatophyta</taxon>
        <taxon>Magnoliopsida</taxon>
        <taxon>eudicotyledons</taxon>
        <taxon>Gunneridae</taxon>
        <taxon>Pentapetalae</taxon>
        <taxon>rosids</taxon>
        <taxon>fabids</taxon>
        <taxon>Rosales</taxon>
        <taxon>Rhamnaceae</taxon>
        <taxon>Paliureae</taxon>
        <taxon>Ziziphus</taxon>
    </lineage>
</organism>